<accession>A0A259U0R9</accession>
<dbReference type="GO" id="GO:0032264">
    <property type="term" value="P:IMP salvage"/>
    <property type="evidence" value="ECO:0007669"/>
    <property type="project" value="UniProtKB-UniPathway"/>
</dbReference>
<dbReference type="FunFam" id="3.40.50.2020:FF:000006">
    <property type="entry name" value="Hypoxanthine phosphoribosyltransferase"/>
    <property type="match status" value="1"/>
</dbReference>
<proteinExistence type="inferred from homology"/>
<dbReference type="InterPro" id="IPR000836">
    <property type="entry name" value="PRTase_dom"/>
</dbReference>
<evidence type="ECO:0000259" key="16">
    <source>
        <dbReference type="Pfam" id="PF00156"/>
    </source>
</evidence>
<keyword evidence="6 15" id="KW-0963">Cytoplasm</keyword>
<dbReference type="GO" id="GO:0052657">
    <property type="term" value="F:guanine phosphoribosyltransferase activity"/>
    <property type="evidence" value="ECO:0007669"/>
    <property type="project" value="UniProtKB-ARBA"/>
</dbReference>
<dbReference type="FunCoup" id="A0A259U0R9">
    <property type="interactions" value="439"/>
</dbReference>
<dbReference type="GO" id="GO:0006178">
    <property type="term" value="P:guanine salvage"/>
    <property type="evidence" value="ECO:0007669"/>
    <property type="project" value="TreeGrafter"/>
</dbReference>
<dbReference type="SUPFAM" id="SSF53271">
    <property type="entry name" value="PRTase-like"/>
    <property type="match status" value="1"/>
</dbReference>
<dbReference type="GO" id="GO:0005829">
    <property type="term" value="C:cytosol"/>
    <property type="evidence" value="ECO:0007669"/>
    <property type="project" value="TreeGrafter"/>
</dbReference>
<dbReference type="RefSeq" id="WP_094549174.1">
    <property type="nucleotide sequence ID" value="NZ_MQWB01000001.1"/>
</dbReference>
<keyword evidence="10 15" id="KW-0660">Purine salvage</keyword>
<evidence type="ECO:0000313" key="17">
    <source>
        <dbReference type="EMBL" id="OZC03615.1"/>
    </source>
</evidence>
<dbReference type="GO" id="GO:0032263">
    <property type="term" value="P:GMP salvage"/>
    <property type="evidence" value="ECO:0007669"/>
    <property type="project" value="TreeGrafter"/>
</dbReference>
<evidence type="ECO:0000256" key="14">
    <source>
        <dbReference type="ARBA" id="ARBA00049402"/>
    </source>
</evidence>
<evidence type="ECO:0000256" key="1">
    <source>
        <dbReference type="ARBA" id="ARBA00001946"/>
    </source>
</evidence>
<dbReference type="CDD" id="cd06223">
    <property type="entry name" value="PRTases_typeI"/>
    <property type="match status" value="1"/>
</dbReference>
<dbReference type="EC" id="2.4.2.8" evidence="5 15"/>
<dbReference type="UniPathway" id="UPA00591">
    <property type="reaction ID" value="UER00648"/>
</dbReference>
<keyword evidence="9 15" id="KW-0479">Metal-binding</keyword>
<reference evidence="17 18" key="1">
    <citation type="submission" date="2016-11" db="EMBL/GenBank/DDBJ databases">
        <title>Study of marine rhodopsin-containing bacteria.</title>
        <authorList>
            <person name="Yoshizawa S."/>
            <person name="Kumagai Y."/>
            <person name="Kogure K."/>
        </authorList>
    </citation>
    <scope>NUCLEOTIDE SEQUENCE [LARGE SCALE GENOMIC DNA]</scope>
    <source>
        <strain evidence="17 18">SG-29</strain>
    </source>
</reference>
<organism evidence="17 18">
    <name type="scientific">Rubricoccus marinus</name>
    <dbReference type="NCBI Taxonomy" id="716817"/>
    <lineage>
        <taxon>Bacteria</taxon>
        <taxon>Pseudomonadati</taxon>
        <taxon>Rhodothermota</taxon>
        <taxon>Rhodothermia</taxon>
        <taxon>Rhodothermales</taxon>
        <taxon>Rubricoccaceae</taxon>
        <taxon>Rubricoccus</taxon>
    </lineage>
</organism>
<evidence type="ECO:0000256" key="11">
    <source>
        <dbReference type="ARBA" id="ARBA00022741"/>
    </source>
</evidence>
<dbReference type="AlphaFoldDB" id="A0A259U0R9"/>
<dbReference type="EMBL" id="MQWB01000001">
    <property type="protein sequence ID" value="OZC03615.1"/>
    <property type="molecule type" value="Genomic_DNA"/>
</dbReference>
<evidence type="ECO:0000256" key="13">
    <source>
        <dbReference type="ARBA" id="ARBA00048811"/>
    </source>
</evidence>
<dbReference type="Proteomes" id="UP000216446">
    <property type="component" value="Unassembled WGS sequence"/>
</dbReference>
<dbReference type="PANTHER" id="PTHR43340">
    <property type="entry name" value="HYPOXANTHINE-GUANINE PHOSPHORIBOSYLTRANSFERASE"/>
    <property type="match status" value="1"/>
</dbReference>
<keyword evidence="12 15" id="KW-0460">Magnesium</keyword>
<dbReference type="GO" id="GO:0000166">
    <property type="term" value="F:nucleotide binding"/>
    <property type="evidence" value="ECO:0007669"/>
    <property type="project" value="UniProtKB-KW"/>
</dbReference>
<evidence type="ECO:0000256" key="10">
    <source>
        <dbReference type="ARBA" id="ARBA00022726"/>
    </source>
</evidence>
<dbReference type="Pfam" id="PF00156">
    <property type="entry name" value="Pribosyltran"/>
    <property type="match status" value="1"/>
</dbReference>
<dbReference type="PANTHER" id="PTHR43340:SF1">
    <property type="entry name" value="HYPOXANTHINE PHOSPHORIBOSYLTRANSFERASE"/>
    <property type="match status" value="1"/>
</dbReference>
<comment type="cofactor">
    <cofactor evidence="1 15">
        <name>Mg(2+)</name>
        <dbReference type="ChEBI" id="CHEBI:18420"/>
    </cofactor>
</comment>
<gene>
    <name evidence="17" type="ORF">BSZ36_11845</name>
</gene>
<dbReference type="InterPro" id="IPR005904">
    <property type="entry name" value="Hxn_phspho_trans"/>
</dbReference>
<keyword evidence="18" id="KW-1185">Reference proteome</keyword>
<protein>
    <recommendedName>
        <fullName evidence="5 15">Hypoxanthine phosphoribosyltransferase</fullName>
        <ecNumber evidence="5 15">2.4.2.8</ecNumber>
    </recommendedName>
</protein>
<evidence type="ECO:0000256" key="9">
    <source>
        <dbReference type="ARBA" id="ARBA00022723"/>
    </source>
</evidence>
<evidence type="ECO:0000256" key="2">
    <source>
        <dbReference type="ARBA" id="ARBA00004496"/>
    </source>
</evidence>
<keyword evidence="7 15" id="KW-0328">Glycosyltransferase</keyword>
<dbReference type="GO" id="GO:0004422">
    <property type="term" value="F:hypoxanthine phosphoribosyltransferase activity"/>
    <property type="evidence" value="ECO:0007669"/>
    <property type="project" value="InterPro"/>
</dbReference>
<evidence type="ECO:0000313" key="18">
    <source>
        <dbReference type="Proteomes" id="UP000216446"/>
    </source>
</evidence>
<dbReference type="InterPro" id="IPR029057">
    <property type="entry name" value="PRTase-like"/>
</dbReference>
<evidence type="ECO:0000256" key="12">
    <source>
        <dbReference type="ARBA" id="ARBA00022842"/>
    </source>
</evidence>
<comment type="caution">
    <text evidence="17">The sequence shown here is derived from an EMBL/GenBank/DDBJ whole genome shotgun (WGS) entry which is preliminary data.</text>
</comment>
<comment type="catalytic activity">
    <reaction evidence="13">
        <text>GMP + diphosphate = guanine + 5-phospho-alpha-D-ribose 1-diphosphate</text>
        <dbReference type="Rhea" id="RHEA:25424"/>
        <dbReference type="ChEBI" id="CHEBI:16235"/>
        <dbReference type="ChEBI" id="CHEBI:33019"/>
        <dbReference type="ChEBI" id="CHEBI:58017"/>
        <dbReference type="ChEBI" id="CHEBI:58115"/>
        <dbReference type="EC" id="2.4.2.8"/>
    </reaction>
    <physiologicalReaction direction="right-to-left" evidence="13">
        <dbReference type="Rhea" id="RHEA:25426"/>
    </physiologicalReaction>
</comment>
<dbReference type="Gene3D" id="3.40.50.2020">
    <property type="match status" value="1"/>
</dbReference>
<comment type="pathway">
    <text evidence="3 15">Purine metabolism; IMP biosynthesis via salvage pathway; IMP from hypoxanthine: step 1/1.</text>
</comment>
<evidence type="ECO:0000256" key="5">
    <source>
        <dbReference type="ARBA" id="ARBA00011895"/>
    </source>
</evidence>
<keyword evidence="11 15" id="KW-0547">Nucleotide-binding</keyword>
<evidence type="ECO:0000256" key="8">
    <source>
        <dbReference type="ARBA" id="ARBA00022679"/>
    </source>
</evidence>
<keyword evidence="8 15" id="KW-0808">Transferase</keyword>
<dbReference type="GO" id="GO:0000287">
    <property type="term" value="F:magnesium ion binding"/>
    <property type="evidence" value="ECO:0007669"/>
    <property type="project" value="TreeGrafter"/>
</dbReference>
<evidence type="ECO:0000256" key="7">
    <source>
        <dbReference type="ARBA" id="ARBA00022676"/>
    </source>
</evidence>
<dbReference type="InParanoid" id="A0A259U0R9"/>
<evidence type="ECO:0000256" key="4">
    <source>
        <dbReference type="ARBA" id="ARBA00008391"/>
    </source>
</evidence>
<dbReference type="InterPro" id="IPR050408">
    <property type="entry name" value="HGPRT"/>
</dbReference>
<evidence type="ECO:0000256" key="15">
    <source>
        <dbReference type="RuleBase" id="RU364099"/>
    </source>
</evidence>
<sequence length="191" mass="21078">MPVAAAPETVTCRDERFRLYLDEEAISNRIAELGAQIDEDYAETDTPPIFIGVLNGAYIFTADLMRAVTVDCEVDFYKLSSYGEAKVSSGTVTERKGIDADLEGRHVIVVEDIVDTGLSMRYVLDQISEKNPASLRSAALLRKPDALKVDAPVDYLGFDIDNLFVIGYGLDYGQIARNLPAVYILDEEEGE</sequence>
<comment type="similarity">
    <text evidence="4 15">Belongs to the purine/pyrimidine phosphoribosyltransferase family.</text>
</comment>
<comment type="catalytic activity">
    <reaction evidence="14">
        <text>IMP + diphosphate = hypoxanthine + 5-phospho-alpha-D-ribose 1-diphosphate</text>
        <dbReference type="Rhea" id="RHEA:17973"/>
        <dbReference type="ChEBI" id="CHEBI:17368"/>
        <dbReference type="ChEBI" id="CHEBI:33019"/>
        <dbReference type="ChEBI" id="CHEBI:58017"/>
        <dbReference type="ChEBI" id="CHEBI:58053"/>
        <dbReference type="EC" id="2.4.2.8"/>
    </reaction>
    <physiologicalReaction direction="right-to-left" evidence="14">
        <dbReference type="Rhea" id="RHEA:17975"/>
    </physiologicalReaction>
</comment>
<feature type="domain" description="Phosphoribosyltransferase" evidence="16">
    <location>
        <begin position="21"/>
        <end position="172"/>
    </location>
</feature>
<evidence type="ECO:0000256" key="3">
    <source>
        <dbReference type="ARBA" id="ARBA00004669"/>
    </source>
</evidence>
<comment type="subcellular location">
    <subcellularLocation>
        <location evidence="2 15">Cytoplasm</location>
    </subcellularLocation>
</comment>
<dbReference type="GO" id="GO:0006166">
    <property type="term" value="P:purine ribonucleoside salvage"/>
    <property type="evidence" value="ECO:0007669"/>
    <property type="project" value="UniProtKB-KW"/>
</dbReference>
<dbReference type="NCBIfam" id="TIGR01203">
    <property type="entry name" value="HGPRTase"/>
    <property type="match status" value="1"/>
</dbReference>
<name>A0A259U0R9_9BACT</name>
<dbReference type="GO" id="GO:0046100">
    <property type="term" value="P:hypoxanthine metabolic process"/>
    <property type="evidence" value="ECO:0007669"/>
    <property type="project" value="TreeGrafter"/>
</dbReference>
<dbReference type="OrthoDB" id="9802824at2"/>
<evidence type="ECO:0000256" key="6">
    <source>
        <dbReference type="ARBA" id="ARBA00022490"/>
    </source>
</evidence>